<feature type="region of interest" description="Disordered" evidence="1">
    <location>
        <begin position="148"/>
        <end position="167"/>
    </location>
</feature>
<feature type="compositionally biased region" description="Acidic residues" evidence="1">
    <location>
        <begin position="154"/>
        <end position="163"/>
    </location>
</feature>
<evidence type="ECO:0000256" key="2">
    <source>
        <dbReference type="SAM" id="Phobius"/>
    </source>
</evidence>
<feature type="signal peptide" evidence="3">
    <location>
        <begin position="1"/>
        <end position="27"/>
    </location>
</feature>
<evidence type="ECO:0000313" key="4">
    <source>
        <dbReference type="EMBL" id="PWN04484.1"/>
    </source>
</evidence>
<evidence type="ECO:0008006" key="6">
    <source>
        <dbReference type="Google" id="ProtNLM"/>
    </source>
</evidence>
<dbReference type="Proteomes" id="UP000245507">
    <property type="component" value="Unassembled WGS sequence"/>
</dbReference>
<organism evidence="4 5">
    <name type="scientific">Nocardioides silvaticus</name>
    <dbReference type="NCBI Taxonomy" id="2201891"/>
    <lineage>
        <taxon>Bacteria</taxon>
        <taxon>Bacillati</taxon>
        <taxon>Actinomycetota</taxon>
        <taxon>Actinomycetes</taxon>
        <taxon>Propionibacteriales</taxon>
        <taxon>Nocardioidaceae</taxon>
        <taxon>Nocardioides</taxon>
    </lineage>
</organism>
<dbReference type="AlphaFoldDB" id="A0A316TQH6"/>
<keyword evidence="2" id="KW-0812">Transmembrane</keyword>
<keyword evidence="2" id="KW-1133">Transmembrane helix</keyword>
<keyword evidence="2" id="KW-0472">Membrane</keyword>
<dbReference type="Gene3D" id="2.60.40.10">
    <property type="entry name" value="Immunoglobulins"/>
    <property type="match status" value="1"/>
</dbReference>
<dbReference type="RefSeq" id="WP_109691988.1">
    <property type="nucleotide sequence ID" value="NZ_QGDD01000001.1"/>
</dbReference>
<name>A0A316TQH6_9ACTN</name>
<keyword evidence="3" id="KW-0732">Signal</keyword>
<evidence type="ECO:0000256" key="3">
    <source>
        <dbReference type="SAM" id="SignalP"/>
    </source>
</evidence>
<protein>
    <recommendedName>
        <fullName evidence="6">Gram-positive cocci surface proteins LPxTG domain-containing protein</fullName>
    </recommendedName>
</protein>
<dbReference type="OrthoDB" id="3787829at2"/>
<dbReference type="GO" id="GO:0005975">
    <property type="term" value="P:carbohydrate metabolic process"/>
    <property type="evidence" value="ECO:0007669"/>
    <property type="project" value="UniProtKB-ARBA"/>
</dbReference>
<gene>
    <name evidence="4" type="ORF">DJ010_02275</name>
</gene>
<proteinExistence type="predicted"/>
<dbReference type="EMBL" id="QGDD01000001">
    <property type="protein sequence ID" value="PWN04484.1"/>
    <property type="molecule type" value="Genomic_DNA"/>
</dbReference>
<feature type="chain" id="PRO_5016356589" description="Gram-positive cocci surface proteins LPxTG domain-containing protein" evidence="3">
    <location>
        <begin position="28"/>
        <end position="207"/>
    </location>
</feature>
<accession>A0A316TQH6</accession>
<dbReference type="InterPro" id="IPR013783">
    <property type="entry name" value="Ig-like_fold"/>
</dbReference>
<feature type="transmembrane region" description="Helical" evidence="2">
    <location>
        <begin position="174"/>
        <end position="194"/>
    </location>
</feature>
<sequence>MRIFGRIATAVATSVVVGSVFAGSVQAAPSAPDPYSSKINTTTTVTTPSPIRVGTNVDISVKVTANSPQQPTGKVTLTLHSSPGGAGQALVAAAGPDGWTRTISYDGGTETVRGPSFPKVGTWLVTAVFRPADTSTFRGSRDATTFKVIAGDGGPDDDGDDDNGGLLPDTGGPALLWLLLGLALVGGGAGAVVVSRRRRDATPQPAI</sequence>
<reference evidence="4 5" key="1">
    <citation type="submission" date="2018-05" db="EMBL/GenBank/DDBJ databases">
        <title>Nocardioides silvaticus genome.</title>
        <authorList>
            <person name="Li C."/>
            <person name="Wang G."/>
        </authorList>
    </citation>
    <scope>NUCLEOTIDE SEQUENCE [LARGE SCALE GENOMIC DNA]</scope>
    <source>
        <strain evidence="4 5">CCTCC AB 2018079</strain>
    </source>
</reference>
<keyword evidence="5" id="KW-1185">Reference proteome</keyword>
<evidence type="ECO:0000313" key="5">
    <source>
        <dbReference type="Proteomes" id="UP000245507"/>
    </source>
</evidence>
<evidence type="ECO:0000256" key="1">
    <source>
        <dbReference type="SAM" id="MobiDB-lite"/>
    </source>
</evidence>
<dbReference type="NCBIfam" id="TIGR01167">
    <property type="entry name" value="LPXTG_anchor"/>
    <property type="match status" value="1"/>
</dbReference>
<comment type="caution">
    <text evidence="4">The sequence shown here is derived from an EMBL/GenBank/DDBJ whole genome shotgun (WGS) entry which is preliminary data.</text>
</comment>